<dbReference type="EMBL" id="RJJT01000025">
    <property type="protein sequence ID" value="RSB64734.1"/>
    <property type="molecule type" value="Genomic_DNA"/>
</dbReference>
<dbReference type="RefSeq" id="WP_125849267.1">
    <property type="nucleotide sequence ID" value="NZ_JACHXH010000028.1"/>
</dbReference>
<name>A0A427MBT9_9HYPH</name>
<reference evidence="1 4" key="2">
    <citation type="submission" date="2020-08" db="EMBL/GenBank/DDBJ databases">
        <title>Genomic Encyclopedia of Type Strains, Phase III (KMG-III): the genomes of soil and plant-associated and newly described type strains.</title>
        <authorList>
            <person name="Whitman W."/>
        </authorList>
    </citation>
    <scope>NUCLEOTIDE SEQUENCE [LARGE SCALE GENOMIC DNA]</scope>
    <source>
        <strain evidence="1 4">CECT 4113</strain>
    </source>
</reference>
<evidence type="ECO:0000313" key="4">
    <source>
        <dbReference type="Proteomes" id="UP000518315"/>
    </source>
</evidence>
<evidence type="ECO:0000313" key="1">
    <source>
        <dbReference type="EMBL" id="MBB3138146.1"/>
    </source>
</evidence>
<evidence type="ECO:0000313" key="2">
    <source>
        <dbReference type="EMBL" id="RSB64734.1"/>
    </source>
</evidence>
<organism evidence="2 3">
    <name type="scientific">Rhizobium pisi</name>
    <dbReference type="NCBI Taxonomy" id="574561"/>
    <lineage>
        <taxon>Bacteria</taxon>
        <taxon>Pseudomonadati</taxon>
        <taxon>Pseudomonadota</taxon>
        <taxon>Alphaproteobacteria</taxon>
        <taxon>Hyphomicrobiales</taxon>
        <taxon>Rhizobiaceae</taxon>
        <taxon>Rhizobium/Agrobacterium group</taxon>
        <taxon>Rhizobium</taxon>
    </lineage>
</organism>
<proteinExistence type="predicted"/>
<dbReference type="OrthoDB" id="238413at2"/>
<gene>
    <name evidence="2" type="ORF">EFD55_27270</name>
    <name evidence="1" type="ORF">FHS26_005924</name>
</gene>
<comment type="caution">
    <text evidence="2">The sequence shown here is derived from an EMBL/GenBank/DDBJ whole genome shotgun (WGS) entry which is preliminary data.</text>
</comment>
<sequence>MSGPKVVRVITREEIIAICQGHIAALVAAFEQWQRVGKRNEIVDAEDIRLAQSRISAMGDLLAMDKFAELQKQAPLEIAFLKADMETRIERAAEKTARDRNEGKRRLRAANSLAMALSEKGFAVPPALSNPGSCSQDELQAAVTQGFALLAPSSLPSEITDRQRELAAKLGEGEAHPTLADWLATQHPSAVEDPRLADLERRYEELRALDPERASKLSDRVEKVSSDRSSRRSLLIDSLALDIAAERRTATDEADALVKLRAMEAQLKNIQTPASASQLAKINNLLNGSSTVAELSNMIATATATLQTIIQERAEQDRRSAILAGLSELGYEVIEGMQTAWVENGRVVLKSNKRPGYGVEIGGNPNSGIQLRTVGFAASADPRDAIADISAETEFCGDFSVLQAKLAASGGELVVVKALGVGTTAVKRISAVPENEISDTNARGTAPTVRRS</sequence>
<reference evidence="2 3" key="1">
    <citation type="submission" date="2018-11" db="EMBL/GenBank/DDBJ databases">
        <authorList>
            <person name="Huo Y."/>
        </authorList>
    </citation>
    <scope>NUCLEOTIDE SEQUENCE [LARGE SCALE GENOMIC DNA]</scope>
    <source>
        <strain evidence="2 3">DSM 30132</strain>
    </source>
</reference>
<accession>A0A427MBT9</accession>
<evidence type="ECO:0000313" key="3">
    <source>
        <dbReference type="Proteomes" id="UP000277279"/>
    </source>
</evidence>
<dbReference type="Proteomes" id="UP000518315">
    <property type="component" value="Unassembled WGS sequence"/>
</dbReference>
<keyword evidence="4" id="KW-1185">Reference proteome</keyword>
<protein>
    <submittedName>
        <fullName evidence="2">Uncharacterized protein</fullName>
    </submittedName>
</protein>
<dbReference type="AlphaFoldDB" id="A0A427MBT9"/>
<dbReference type="Proteomes" id="UP000277279">
    <property type="component" value="Unassembled WGS sequence"/>
</dbReference>
<dbReference type="EMBL" id="JACHXH010000028">
    <property type="protein sequence ID" value="MBB3138146.1"/>
    <property type="molecule type" value="Genomic_DNA"/>
</dbReference>